<dbReference type="Pfam" id="PF01022">
    <property type="entry name" value="HTH_5"/>
    <property type="match status" value="1"/>
</dbReference>
<keyword evidence="3" id="KW-0804">Transcription</keyword>
<dbReference type="PANTHER" id="PTHR43132">
    <property type="entry name" value="ARSENICAL RESISTANCE OPERON REPRESSOR ARSR-RELATED"/>
    <property type="match status" value="1"/>
</dbReference>
<dbReference type="PRINTS" id="PR00778">
    <property type="entry name" value="HTHARSR"/>
</dbReference>
<dbReference type="OrthoDB" id="46231at2157"/>
<keyword evidence="1" id="KW-0805">Transcription regulation</keyword>
<dbReference type="PROSITE" id="PS50987">
    <property type="entry name" value="HTH_ARSR_2"/>
    <property type="match status" value="1"/>
</dbReference>
<dbReference type="KEGG" id="mcub:MCBB_0952"/>
<evidence type="ECO:0000256" key="1">
    <source>
        <dbReference type="ARBA" id="ARBA00023015"/>
    </source>
</evidence>
<dbReference type="PANTHER" id="PTHR43132:SF2">
    <property type="entry name" value="ARSENICAL RESISTANCE OPERON REPRESSOR ARSR-RELATED"/>
    <property type="match status" value="1"/>
</dbReference>
<dbReference type="SMART" id="SM00418">
    <property type="entry name" value="HTH_ARSR"/>
    <property type="match status" value="1"/>
</dbReference>
<evidence type="ECO:0000313" key="5">
    <source>
        <dbReference type="EMBL" id="SCG85512.1"/>
    </source>
</evidence>
<dbReference type="InterPro" id="IPR051011">
    <property type="entry name" value="Metal_resp_trans_reg"/>
</dbReference>
<gene>
    <name evidence="5" type="ORF">MCBB_0952</name>
</gene>
<organism evidence="5 6">
    <name type="scientific">Methanobacterium congolense</name>
    <dbReference type="NCBI Taxonomy" id="118062"/>
    <lineage>
        <taxon>Archaea</taxon>
        <taxon>Methanobacteriati</taxon>
        <taxon>Methanobacteriota</taxon>
        <taxon>Methanomada group</taxon>
        <taxon>Methanobacteria</taxon>
        <taxon>Methanobacteriales</taxon>
        <taxon>Methanobacteriaceae</taxon>
        <taxon>Methanobacterium</taxon>
    </lineage>
</organism>
<evidence type="ECO:0000256" key="3">
    <source>
        <dbReference type="ARBA" id="ARBA00023163"/>
    </source>
</evidence>
<keyword evidence="6" id="KW-1185">Reference proteome</keyword>
<dbReference type="InterPro" id="IPR011991">
    <property type="entry name" value="ArsR-like_HTH"/>
</dbReference>
<keyword evidence="2" id="KW-0238">DNA-binding</keyword>
<dbReference type="InterPro" id="IPR036390">
    <property type="entry name" value="WH_DNA-bd_sf"/>
</dbReference>
<dbReference type="SUPFAM" id="SSF46785">
    <property type="entry name" value="Winged helix' DNA-binding domain"/>
    <property type="match status" value="1"/>
</dbReference>
<dbReference type="STRING" id="118062.MCBB_0952"/>
<evidence type="ECO:0000256" key="2">
    <source>
        <dbReference type="ARBA" id="ARBA00023125"/>
    </source>
</evidence>
<dbReference type="AlphaFoldDB" id="A0A1D3L1G6"/>
<evidence type="ECO:0000259" key="4">
    <source>
        <dbReference type="PROSITE" id="PS50987"/>
    </source>
</evidence>
<dbReference type="GeneID" id="30411799"/>
<proteinExistence type="predicted"/>
<dbReference type="NCBIfam" id="NF033788">
    <property type="entry name" value="HTH_metalloreg"/>
    <property type="match status" value="1"/>
</dbReference>
<dbReference type="Gene3D" id="1.10.10.10">
    <property type="entry name" value="Winged helix-like DNA-binding domain superfamily/Winged helix DNA-binding domain"/>
    <property type="match status" value="1"/>
</dbReference>
<dbReference type="EMBL" id="LT607756">
    <property type="protein sequence ID" value="SCG85512.1"/>
    <property type="molecule type" value="Genomic_DNA"/>
</dbReference>
<dbReference type="CDD" id="cd00090">
    <property type="entry name" value="HTH_ARSR"/>
    <property type="match status" value="1"/>
</dbReference>
<dbReference type="RefSeq" id="WP_071906664.1">
    <property type="nucleotide sequence ID" value="NZ_LT607756.1"/>
</dbReference>
<dbReference type="Proteomes" id="UP000094707">
    <property type="component" value="Chromosome I"/>
</dbReference>
<dbReference type="GO" id="GO:0003677">
    <property type="term" value="F:DNA binding"/>
    <property type="evidence" value="ECO:0007669"/>
    <property type="project" value="UniProtKB-KW"/>
</dbReference>
<evidence type="ECO:0000313" key="6">
    <source>
        <dbReference type="Proteomes" id="UP000094707"/>
    </source>
</evidence>
<dbReference type="InterPro" id="IPR036388">
    <property type="entry name" value="WH-like_DNA-bd_sf"/>
</dbReference>
<dbReference type="GO" id="GO:0003700">
    <property type="term" value="F:DNA-binding transcription factor activity"/>
    <property type="evidence" value="ECO:0007669"/>
    <property type="project" value="InterPro"/>
</dbReference>
<sequence>MKECVTKGRCHLYIEDVEKFRAILSEIDDEDTLSSITKVFKALSDPTRIQILYLLQKGDLCVCEMESILEKPQSTLSHHLSILKNTDLIKPRKEGIWIYYTLLKPDIVKFIDFFNPKDTLKKINVIK</sequence>
<reference evidence="5 6" key="1">
    <citation type="submission" date="2016-08" db="EMBL/GenBank/DDBJ databases">
        <authorList>
            <person name="Seilhamer J.J."/>
        </authorList>
    </citation>
    <scope>NUCLEOTIDE SEQUENCE [LARGE SCALE GENOMIC DNA]</scope>
    <source>
        <strain evidence="5">Buetzberg</strain>
    </source>
</reference>
<accession>A0A1D3L1G6</accession>
<dbReference type="InterPro" id="IPR001845">
    <property type="entry name" value="HTH_ArsR_DNA-bd_dom"/>
</dbReference>
<protein>
    <submittedName>
        <fullName evidence="5">Putative HTH-type transcriptional regulator MJ1325</fullName>
    </submittedName>
</protein>
<feature type="domain" description="HTH arsR-type" evidence="4">
    <location>
        <begin position="28"/>
        <end position="122"/>
    </location>
</feature>
<name>A0A1D3L1G6_9EURY</name>